<gene>
    <name evidence="2" type="ORF">AX660_05665</name>
</gene>
<dbReference type="Proteomes" id="UP000070299">
    <property type="component" value="Unassembled WGS sequence"/>
</dbReference>
<keyword evidence="1" id="KW-0812">Transmembrane</keyword>
<evidence type="ECO:0000313" key="2">
    <source>
        <dbReference type="EMBL" id="KXI29544.1"/>
    </source>
</evidence>
<evidence type="ECO:0000313" key="3">
    <source>
        <dbReference type="Proteomes" id="UP000070299"/>
    </source>
</evidence>
<sequence length="65" mass="6838">MGNWLEPLIFGLALVAFVLGLSSLIMSALPQPAGAETMKTKVEYSFFGIAGIVVCIVCAYALSTI</sequence>
<comment type="caution">
    <text evidence="2">The sequence shown here is derived from an EMBL/GenBank/DDBJ whole genome shotgun (WGS) entry which is preliminary data.</text>
</comment>
<keyword evidence="1" id="KW-1133">Transmembrane helix</keyword>
<name>A0A136A2V6_9ALTE</name>
<keyword evidence="1" id="KW-0472">Membrane</keyword>
<dbReference type="RefSeq" id="WP_068372190.1">
    <property type="nucleotide sequence ID" value="NZ_LSNE01000003.1"/>
</dbReference>
<organism evidence="2 3">
    <name type="scientific">Paraglaciecola hydrolytica</name>
    <dbReference type="NCBI Taxonomy" id="1799789"/>
    <lineage>
        <taxon>Bacteria</taxon>
        <taxon>Pseudomonadati</taxon>
        <taxon>Pseudomonadota</taxon>
        <taxon>Gammaproteobacteria</taxon>
        <taxon>Alteromonadales</taxon>
        <taxon>Alteromonadaceae</taxon>
        <taxon>Paraglaciecola</taxon>
    </lineage>
</organism>
<keyword evidence="3" id="KW-1185">Reference proteome</keyword>
<dbReference type="AlphaFoldDB" id="A0A136A2V6"/>
<dbReference type="OrthoDB" id="6388369at2"/>
<accession>A0A136A2V6</accession>
<reference evidence="3" key="1">
    <citation type="submission" date="2016-02" db="EMBL/GenBank/DDBJ databases">
        <authorList>
            <person name="Schultz-Johansen M."/>
            <person name="Glaring M.A."/>
            <person name="Bech P.K."/>
            <person name="Stougaard P."/>
        </authorList>
    </citation>
    <scope>NUCLEOTIDE SEQUENCE [LARGE SCALE GENOMIC DNA]</scope>
    <source>
        <strain evidence="3">S66</strain>
    </source>
</reference>
<feature type="transmembrane region" description="Helical" evidence="1">
    <location>
        <begin position="45"/>
        <end position="62"/>
    </location>
</feature>
<proteinExistence type="predicted"/>
<protein>
    <submittedName>
        <fullName evidence="2">Uncharacterized protein</fullName>
    </submittedName>
</protein>
<evidence type="ECO:0000256" key="1">
    <source>
        <dbReference type="SAM" id="Phobius"/>
    </source>
</evidence>
<dbReference type="EMBL" id="LSNE01000003">
    <property type="protein sequence ID" value="KXI29544.1"/>
    <property type="molecule type" value="Genomic_DNA"/>
</dbReference>
<dbReference type="STRING" id="1799789.AX660_05665"/>